<protein>
    <submittedName>
        <fullName evidence="1">Enoyl-CoA hydratase/isomerase family protein</fullName>
    </submittedName>
</protein>
<dbReference type="GO" id="GO:0003824">
    <property type="term" value="F:catalytic activity"/>
    <property type="evidence" value="ECO:0007669"/>
    <property type="project" value="UniProtKB-ARBA"/>
</dbReference>
<accession>A0A934URZ7</accession>
<dbReference type="EMBL" id="JAEDAO010000001">
    <property type="protein sequence ID" value="MBK0393715.1"/>
    <property type="molecule type" value="Genomic_DNA"/>
</dbReference>
<dbReference type="AlphaFoldDB" id="A0A934URZ7"/>
<reference evidence="1" key="1">
    <citation type="submission" date="2020-12" db="EMBL/GenBank/DDBJ databases">
        <title>Ramlibacter sp. nov., isolated from a freshwater alga, Cryptomonas.</title>
        <authorList>
            <person name="Kim H.M."/>
            <person name="Jeon C.O."/>
        </authorList>
    </citation>
    <scope>NUCLEOTIDE SEQUENCE</scope>
    <source>
        <strain evidence="1">CrO1</strain>
    </source>
</reference>
<evidence type="ECO:0000313" key="2">
    <source>
        <dbReference type="Proteomes" id="UP000617041"/>
    </source>
</evidence>
<organism evidence="1 2">
    <name type="scientific">Ramlibacter algicola</name>
    <dbReference type="NCBI Taxonomy" id="2795217"/>
    <lineage>
        <taxon>Bacteria</taxon>
        <taxon>Pseudomonadati</taxon>
        <taxon>Pseudomonadota</taxon>
        <taxon>Betaproteobacteria</taxon>
        <taxon>Burkholderiales</taxon>
        <taxon>Comamonadaceae</taxon>
        <taxon>Ramlibacter</taxon>
    </lineage>
</organism>
<dbReference type="InterPro" id="IPR029045">
    <property type="entry name" value="ClpP/crotonase-like_dom_sf"/>
</dbReference>
<dbReference type="Pfam" id="PF00378">
    <property type="entry name" value="ECH_1"/>
    <property type="match status" value="1"/>
</dbReference>
<sequence length="254" mass="26724">MSSDVLRYELAGTTAVLTLHRPEQRNALDDALRDALAAAIRRTRDDPQVRAVVLTGAGGHFCGGGDVKTLQAMGDDPDLALATRARMQALHGWFGELVDLEKPVVAAVDGAAFGAGLSLALAADHVIVSPRAKLCAAFGRIGLVPDAAAMYLLPRQVDLARAKDLVFTGRVVEAQEAVAIGLAHRMADDVRDAAIATAVAFSQLPPAATGMAKAIMNRSFESSREQVQAQEALAQAACRTSEAHRAALARALQR</sequence>
<dbReference type="CDD" id="cd06558">
    <property type="entry name" value="crotonase-like"/>
    <property type="match status" value="1"/>
</dbReference>
<dbReference type="Proteomes" id="UP000617041">
    <property type="component" value="Unassembled WGS sequence"/>
</dbReference>
<gene>
    <name evidence="1" type="ORF">I8E28_14040</name>
</gene>
<dbReference type="SUPFAM" id="SSF52096">
    <property type="entry name" value="ClpP/crotonase"/>
    <property type="match status" value="1"/>
</dbReference>
<evidence type="ECO:0000313" key="1">
    <source>
        <dbReference type="EMBL" id="MBK0393715.1"/>
    </source>
</evidence>
<keyword evidence="2" id="KW-1185">Reference proteome</keyword>
<dbReference type="GO" id="GO:0006635">
    <property type="term" value="P:fatty acid beta-oxidation"/>
    <property type="evidence" value="ECO:0007669"/>
    <property type="project" value="TreeGrafter"/>
</dbReference>
<comment type="caution">
    <text evidence="1">The sequence shown here is derived from an EMBL/GenBank/DDBJ whole genome shotgun (WGS) entry which is preliminary data.</text>
</comment>
<dbReference type="RefSeq" id="WP_200788669.1">
    <property type="nucleotide sequence ID" value="NZ_JAEDAO010000001.1"/>
</dbReference>
<proteinExistence type="predicted"/>
<dbReference type="PANTHER" id="PTHR11941">
    <property type="entry name" value="ENOYL-COA HYDRATASE-RELATED"/>
    <property type="match status" value="1"/>
</dbReference>
<name>A0A934URZ7_9BURK</name>
<dbReference type="Gene3D" id="3.90.226.10">
    <property type="entry name" value="2-enoyl-CoA Hydratase, Chain A, domain 1"/>
    <property type="match status" value="1"/>
</dbReference>
<dbReference type="PANTHER" id="PTHR11941:SF133">
    <property type="entry name" value="1,2-EPOXYPHENYLACETYL-COA ISOMERASE"/>
    <property type="match status" value="1"/>
</dbReference>
<dbReference type="InterPro" id="IPR001753">
    <property type="entry name" value="Enoyl-CoA_hydra/iso"/>
</dbReference>